<dbReference type="Proteomes" id="UP000588604">
    <property type="component" value="Unassembled WGS sequence"/>
</dbReference>
<organism evidence="1 2">
    <name type="scientific">Algoriphagus iocasae</name>
    <dbReference type="NCBI Taxonomy" id="1836499"/>
    <lineage>
        <taxon>Bacteria</taxon>
        <taxon>Pseudomonadati</taxon>
        <taxon>Bacteroidota</taxon>
        <taxon>Cytophagia</taxon>
        <taxon>Cytophagales</taxon>
        <taxon>Cyclobacteriaceae</taxon>
        <taxon>Algoriphagus</taxon>
    </lineage>
</organism>
<protein>
    <submittedName>
        <fullName evidence="1">Glycosyltransferase involved in cell wall biosynthesis</fullName>
    </submittedName>
</protein>
<dbReference type="EMBL" id="JACIJO010000003">
    <property type="protein sequence ID" value="MBB6328446.1"/>
    <property type="molecule type" value="Genomic_DNA"/>
</dbReference>
<accession>A0A841MWM5</accession>
<dbReference type="SUPFAM" id="SSF53756">
    <property type="entry name" value="UDP-Glycosyltransferase/glycogen phosphorylase"/>
    <property type="match status" value="1"/>
</dbReference>
<sequence>MGQNQASKIPILIASSLKPLKDTRAWEKLGISLRETNRYDLNIIGFSKKKPENQDGFKCYPSINGKSSKRERLLSQIRFLKTLLQVRPKILICCTYEYLKIASFFKHILGFRLIYDVQENYLANLELNPSLSTFQKAKARQIIRKSESVKGIDFYLLAEECYAKEMPEKKPNLILENKFSGKIVPKNPFDYLDKKAFHFLISGTITPAFGTLEGIRFFNSISKKYPESTLQIIGHVPLKSFQKTIEIEAEKHSGISLKIDSNPIDHQLILDEILKADFTLLPYQNHPAIQGKMPTKLFESLALGTPVLVSKNEKWESFLAQYTAGFGIDFHSAEDAISSFEQNIQQQFFTKSPGQEILWSSQEESFLQLISSFL</sequence>
<reference evidence="1 2" key="1">
    <citation type="submission" date="2020-08" db="EMBL/GenBank/DDBJ databases">
        <title>Genomic Encyclopedia of Type Strains, Phase IV (KMG-IV): sequencing the most valuable type-strain genomes for metagenomic binning, comparative biology and taxonomic classification.</title>
        <authorList>
            <person name="Goeker M."/>
        </authorList>
    </citation>
    <scope>NUCLEOTIDE SEQUENCE [LARGE SCALE GENOMIC DNA]</scope>
    <source>
        <strain evidence="1 2">DSM 102044</strain>
    </source>
</reference>
<evidence type="ECO:0000313" key="1">
    <source>
        <dbReference type="EMBL" id="MBB6328446.1"/>
    </source>
</evidence>
<dbReference type="RefSeq" id="WP_184497445.1">
    <property type="nucleotide sequence ID" value="NZ_JACIJO010000003.1"/>
</dbReference>
<comment type="caution">
    <text evidence="1">The sequence shown here is derived from an EMBL/GenBank/DDBJ whole genome shotgun (WGS) entry which is preliminary data.</text>
</comment>
<dbReference type="Gene3D" id="3.40.50.2000">
    <property type="entry name" value="Glycogen Phosphorylase B"/>
    <property type="match status" value="1"/>
</dbReference>
<keyword evidence="2" id="KW-1185">Reference proteome</keyword>
<dbReference type="AlphaFoldDB" id="A0A841MWM5"/>
<name>A0A841MWM5_9BACT</name>
<evidence type="ECO:0000313" key="2">
    <source>
        <dbReference type="Proteomes" id="UP000588604"/>
    </source>
</evidence>
<keyword evidence="1" id="KW-0808">Transferase</keyword>
<gene>
    <name evidence="1" type="ORF">FHS59_004089</name>
</gene>
<dbReference type="GO" id="GO:0016740">
    <property type="term" value="F:transferase activity"/>
    <property type="evidence" value="ECO:0007669"/>
    <property type="project" value="UniProtKB-KW"/>
</dbReference>
<proteinExistence type="predicted"/>